<evidence type="ECO:0000256" key="1">
    <source>
        <dbReference type="SAM" id="Phobius"/>
    </source>
</evidence>
<keyword evidence="1" id="KW-0812">Transmembrane</keyword>
<dbReference type="PANTHER" id="PTHR30093:SF47">
    <property type="entry name" value="TYPE IV PILUS NON-CORE MINOR PILIN PILE"/>
    <property type="match status" value="1"/>
</dbReference>
<protein>
    <submittedName>
        <fullName evidence="2">Pilus assembly protein</fullName>
    </submittedName>
</protein>
<evidence type="ECO:0000313" key="2">
    <source>
        <dbReference type="EMBL" id="AGA32234.1"/>
    </source>
</evidence>
<organism evidence="2 3">
    <name type="scientific">Thioalkalivibrio nitratireducens (strain DSM 14787 / UNIQEM 213 / ALEN2)</name>
    <dbReference type="NCBI Taxonomy" id="1255043"/>
    <lineage>
        <taxon>Bacteria</taxon>
        <taxon>Pseudomonadati</taxon>
        <taxon>Pseudomonadota</taxon>
        <taxon>Gammaproteobacteria</taxon>
        <taxon>Chromatiales</taxon>
        <taxon>Ectothiorhodospiraceae</taxon>
        <taxon>Thioalkalivibrio</taxon>
    </lineage>
</organism>
<dbReference type="GO" id="GO:0043683">
    <property type="term" value="P:type IV pilus assembly"/>
    <property type="evidence" value="ECO:0007669"/>
    <property type="project" value="InterPro"/>
</dbReference>
<dbReference type="Pfam" id="PF07963">
    <property type="entry name" value="N_methyl"/>
    <property type="match status" value="1"/>
</dbReference>
<dbReference type="SUPFAM" id="SSF54523">
    <property type="entry name" value="Pili subunits"/>
    <property type="match status" value="1"/>
</dbReference>
<keyword evidence="1" id="KW-1133">Transmembrane helix</keyword>
<evidence type="ECO:0000313" key="3">
    <source>
        <dbReference type="Proteomes" id="UP000010809"/>
    </source>
</evidence>
<dbReference type="RefSeq" id="WP_015257387.1">
    <property type="nucleotide sequence ID" value="NC_019902.2"/>
</dbReference>
<dbReference type="HOGENOM" id="CLU_091705_6_3_6"/>
<keyword evidence="1" id="KW-0472">Membrane</keyword>
<gene>
    <name evidence="2" type="ordered locus">TVNIR_0532</name>
</gene>
<feature type="transmembrane region" description="Helical" evidence="1">
    <location>
        <begin position="12"/>
        <end position="34"/>
    </location>
</feature>
<dbReference type="InterPro" id="IPR012902">
    <property type="entry name" value="N_methyl_site"/>
</dbReference>
<dbReference type="KEGG" id="tni:TVNIR_0532"/>
<name>L0DRL7_THIND</name>
<reference evidence="2" key="1">
    <citation type="submission" date="2015-12" db="EMBL/GenBank/DDBJ databases">
        <authorList>
            <person name="Tikhonova T.V."/>
            <person name="Pavlov A.R."/>
            <person name="Beletsky A.V."/>
            <person name="Mardanov A.V."/>
            <person name="Sorokin D.Y."/>
            <person name="Ravin N.V."/>
            <person name="Popov V.O."/>
        </authorList>
    </citation>
    <scope>NUCLEOTIDE SEQUENCE</scope>
    <source>
        <strain evidence="2">DSM 14787</strain>
    </source>
</reference>
<dbReference type="PANTHER" id="PTHR30093">
    <property type="entry name" value="GENERAL SECRETION PATHWAY PROTEIN G"/>
    <property type="match status" value="1"/>
</dbReference>
<dbReference type="AlphaFoldDB" id="L0DRL7"/>
<dbReference type="EMBL" id="CP003989">
    <property type="protein sequence ID" value="AGA32234.1"/>
    <property type="molecule type" value="Genomic_DNA"/>
</dbReference>
<dbReference type="Gene3D" id="3.30.700.10">
    <property type="entry name" value="Glycoprotein, Type 4 Pilin"/>
    <property type="match status" value="1"/>
</dbReference>
<dbReference type="NCBIfam" id="TIGR02532">
    <property type="entry name" value="IV_pilin_GFxxxE"/>
    <property type="match status" value="1"/>
</dbReference>
<dbReference type="InterPro" id="IPR031982">
    <property type="entry name" value="PilE-like"/>
</dbReference>
<dbReference type="PATRIC" id="fig|1255043.3.peg.537"/>
<dbReference type="Proteomes" id="UP000010809">
    <property type="component" value="Chromosome"/>
</dbReference>
<accession>L0DRL7</accession>
<proteinExistence type="predicted"/>
<dbReference type="STRING" id="1255043.TVNIR_0532"/>
<dbReference type="InterPro" id="IPR045584">
    <property type="entry name" value="Pilin-like"/>
</dbReference>
<sequence length="147" mass="15980">MNKRTPGPVGFTLIELLIVVAVVGVLVAIAYPAFERHIVKTNRGDAHAALQQIQLLQERYRARDPQASYGTLAQVEALLEVGGLATSPEGRYTIDVPAAGRVGYTATATATGQQQDREQRVFGAQCQTITLQVDFAGVTRTPEQCWR</sequence>
<keyword evidence="3" id="KW-1185">Reference proteome</keyword>
<dbReference type="Pfam" id="PF16732">
    <property type="entry name" value="ComP_DUS"/>
    <property type="match status" value="1"/>
</dbReference>
<dbReference type="eggNOG" id="COG4968">
    <property type="taxonomic scope" value="Bacteria"/>
</dbReference>